<evidence type="ECO:0000313" key="2">
    <source>
        <dbReference type="Proteomes" id="UP000238634"/>
    </source>
</evidence>
<reference evidence="1 2" key="1">
    <citation type="submission" date="2018-02" db="EMBL/GenBank/DDBJ databases">
        <authorList>
            <person name="Cohen D.B."/>
            <person name="Kent A.D."/>
        </authorList>
    </citation>
    <scope>NUCLEOTIDE SEQUENCE [LARGE SCALE GENOMIC DNA]</scope>
    <source>
        <strain evidence="1 2">ULC007</strain>
    </source>
</reference>
<dbReference type="AlphaFoldDB" id="A0A2T1DKZ2"/>
<organism evidence="1 2">
    <name type="scientific">Phormidesmis priestleyi ULC007</name>
    <dbReference type="NCBI Taxonomy" id="1920490"/>
    <lineage>
        <taxon>Bacteria</taxon>
        <taxon>Bacillati</taxon>
        <taxon>Cyanobacteriota</taxon>
        <taxon>Cyanophyceae</taxon>
        <taxon>Leptolyngbyales</taxon>
        <taxon>Leptolyngbyaceae</taxon>
        <taxon>Phormidesmis</taxon>
    </lineage>
</organism>
<protein>
    <recommendedName>
        <fullName evidence="3">DUF3386 domain-containing protein</fullName>
    </recommendedName>
</protein>
<dbReference type="EMBL" id="PVWG01000003">
    <property type="protein sequence ID" value="PSB21159.1"/>
    <property type="molecule type" value="Genomic_DNA"/>
</dbReference>
<dbReference type="Pfam" id="PF11866">
    <property type="entry name" value="DUF3386"/>
    <property type="match status" value="1"/>
</dbReference>
<name>A0A2T1DKZ2_9CYAN</name>
<accession>A0A2T1DKZ2</accession>
<comment type="caution">
    <text evidence="1">The sequence shown here is derived from an EMBL/GenBank/DDBJ whole genome shotgun (WGS) entry which is preliminary data.</text>
</comment>
<reference evidence="1 2" key="2">
    <citation type="submission" date="2018-03" db="EMBL/GenBank/DDBJ databases">
        <title>The ancient ancestry and fast evolution of plastids.</title>
        <authorList>
            <person name="Moore K.R."/>
            <person name="Magnabosco C."/>
            <person name="Momper L."/>
            <person name="Gold D.A."/>
            <person name="Bosak T."/>
            <person name="Fournier G.P."/>
        </authorList>
    </citation>
    <scope>NUCLEOTIDE SEQUENCE [LARGE SCALE GENOMIC DNA]</scope>
    <source>
        <strain evidence="1 2">ULC007</strain>
    </source>
</reference>
<dbReference type="InterPro" id="IPR021809">
    <property type="entry name" value="DUF3386"/>
</dbReference>
<dbReference type="Proteomes" id="UP000238634">
    <property type="component" value="Unassembled WGS sequence"/>
</dbReference>
<keyword evidence="2" id="KW-1185">Reference proteome</keyword>
<dbReference type="RefSeq" id="WP_106253931.1">
    <property type="nucleotide sequence ID" value="NZ_PVWG01000003.1"/>
</dbReference>
<sequence>MTEPMEARELFRAAYENRYTWDKNFPGYTMDVTYKKGDDVYTAKARIDASMKAEVSDIDDEEAKKEIHGQLWETSIHRVRRTFEETHSKNVFTLGETDETGAVEILVKGTAMGDRYKVHNNEVSLVHRHIRDIVVTIHTFSSQNTGEGYLSQRYDSVYSDPQTGEVKGGKSDFEDHYEKVGNYYILTQRIIRTEQDGQTQTSEFGFSNVKLLEPALV</sequence>
<gene>
    <name evidence="1" type="ORF">C7B65_04265</name>
</gene>
<evidence type="ECO:0000313" key="1">
    <source>
        <dbReference type="EMBL" id="PSB21159.1"/>
    </source>
</evidence>
<proteinExistence type="predicted"/>
<evidence type="ECO:0008006" key="3">
    <source>
        <dbReference type="Google" id="ProtNLM"/>
    </source>
</evidence>